<dbReference type="InterPro" id="IPR003593">
    <property type="entry name" value="AAA+_ATPase"/>
</dbReference>
<dbReference type="PANTHER" id="PTHR43788">
    <property type="entry name" value="DNA2/NAM7 HELICASE FAMILY MEMBER"/>
    <property type="match status" value="1"/>
</dbReference>
<dbReference type="Pfam" id="PF13538">
    <property type="entry name" value="UvrD_C_2"/>
    <property type="match status" value="1"/>
</dbReference>
<evidence type="ECO:0000256" key="2">
    <source>
        <dbReference type="ARBA" id="ARBA00022840"/>
    </source>
</evidence>
<dbReference type="InterPro" id="IPR027417">
    <property type="entry name" value="P-loop_NTPase"/>
</dbReference>
<dbReference type="GO" id="GO:0006310">
    <property type="term" value="P:DNA recombination"/>
    <property type="evidence" value="ECO:0007669"/>
    <property type="project" value="TreeGrafter"/>
</dbReference>
<protein>
    <submittedName>
        <fullName evidence="4">ATP dependent DNA helicase</fullName>
    </submittedName>
</protein>
<keyword evidence="1" id="KW-0547">Nucleotide-binding</keyword>
<name>A0A8S5LLB5_9CAUD</name>
<dbReference type="GO" id="GO:0017116">
    <property type="term" value="F:single-stranded DNA helicase activity"/>
    <property type="evidence" value="ECO:0007669"/>
    <property type="project" value="TreeGrafter"/>
</dbReference>
<dbReference type="CDD" id="cd17933">
    <property type="entry name" value="DEXSc_RecD-like"/>
    <property type="match status" value="1"/>
</dbReference>
<sequence length="716" mass="80020">MQTVKLTPMRMIFNNPESNFSIISCRTKDESIETHPKYGTISLKGTGIADLKMGQSIDCIIELCVDDKYKYSYKFIGFAGFVVKDGKFNLTEKAELQMLRSLMINGQAESCHAAYPHFVSMVLNGEADKLDYKKIRGVGKVLLPRYIDKIKTINKRVEFMGETYSWGIEHDEDINKIAATYKNVYGFSKDINTNPYAVMINLLEWSFDRADKAITKKTAKWLDSYERCEAATIYALKYNELDGNTRMQAKALFDVVKRKAPQCVHHLLDVVTKSAQVHYDAPSQNTALQATYSAEEHIADVIKKKIANPHYYPMDWQKFTTVDGLELTDEQAQILEMACKQDVMMLTGSAGSGKSATTKAIIEMLEANNYTYTLLSPTGIAAKRLREATGREASTIHMFLTCDGNLGDYVLIDEMGMVSVHLLSMLFDKVTDTTKIIFIADPSQLASIACGNIVEDVLDSGIVPVCNLTKVFRYNTSGIITIATDVRSGVNGHLTDTFTDYKFIETDTLVINQIEQEYARLLADGYSKDDVLILSPFNKGDVGSLAINAAIQAKFNPNELSTVGHTVNDTPIYFKVGDKVINKKNEYAMPLVDDDTAFVANGDIGTVMEIVPNEKEPYMIVRYDCGDCIVDKAHIKNTLLAYAISIHSCQGSQAKAVIVVIDRSHVRMLSRNLCYTAVSRAQERLILIGDETAIQEGLKVQEEKERNTELKEMLIK</sequence>
<keyword evidence="4" id="KW-0347">Helicase</keyword>
<dbReference type="EMBL" id="BK015870">
    <property type="protein sequence ID" value="DAD70698.1"/>
    <property type="molecule type" value="Genomic_DNA"/>
</dbReference>
<evidence type="ECO:0000259" key="3">
    <source>
        <dbReference type="SMART" id="SM00382"/>
    </source>
</evidence>
<accession>A0A8S5LLB5</accession>
<evidence type="ECO:0000313" key="4">
    <source>
        <dbReference type="EMBL" id="DAD70698.1"/>
    </source>
</evidence>
<dbReference type="InterPro" id="IPR027785">
    <property type="entry name" value="UvrD-like_helicase_C"/>
</dbReference>
<dbReference type="InterPro" id="IPR050534">
    <property type="entry name" value="Coronavir_polyprotein_1ab"/>
</dbReference>
<dbReference type="SUPFAM" id="SSF52540">
    <property type="entry name" value="P-loop containing nucleoside triphosphate hydrolases"/>
    <property type="match status" value="1"/>
</dbReference>
<keyword evidence="4" id="KW-0378">Hydrolase</keyword>
<dbReference type="SMART" id="SM00382">
    <property type="entry name" value="AAA"/>
    <property type="match status" value="1"/>
</dbReference>
<dbReference type="Pfam" id="PF13604">
    <property type="entry name" value="AAA_30"/>
    <property type="match status" value="1"/>
</dbReference>
<dbReference type="Gene3D" id="3.40.50.300">
    <property type="entry name" value="P-loop containing nucleotide triphosphate hydrolases"/>
    <property type="match status" value="2"/>
</dbReference>
<proteinExistence type="predicted"/>
<dbReference type="PANTHER" id="PTHR43788:SF6">
    <property type="entry name" value="DNA HELICASE B"/>
    <property type="match status" value="1"/>
</dbReference>
<evidence type="ECO:0000256" key="1">
    <source>
        <dbReference type="ARBA" id="ARBA00022741"/>
    </source>
</evidence>
<organism evidence="4">
    <name type="scientific">Siphoviridae sp. ctKcB20</name>
    <dbReference type="NCBI Taxonomy" id="2827568"/>
    <lineage>
        <taxon>Viruses</taxon>
        <taxon>Duplodnaviria</taxon>
        <taxon>Heunggongvirae</taxon>
        <taxon>Uroviricota</taxon>
        <taxon>Caudoviricetes</taxon>
    </lineage>
</organism>
<dbReference type="CDD" id="cd18809">
    <property type="entry name" value="SF1_C_RecD"/>
    <property type="match status" value="1"/>
</dbReference>
<dbReference type="GO" id="GO:0005524">
    <property type="term" value="F:ATP binding"/>
    <property type="evidence" value="ECO:0007669"/>
    <property type="project" value="UniProtKB-KW"/>
</dbReference>
<reference evidence="4" key="1">
    <citation type="journal article" date="2021" name="Proc. Natl. Acad. Sci. U.S.A.">
        <title>A Catalog of Tens of Thousands of Viruses from Human Metagenomes Reveals Hidden Associations with Chronic Diseases.</title>
        <authorList>
            <person name="Tisza M.J."/>
            <person name="Buck C.B."/>
        </authorList>
    </citation>
    <scope>NUCLEOTIDE SEQUENCE</scope>
    <source>
        <strain evidence="4">CtKcB20</strain>
    </source>
</reference>
<keyword evidence="2" id="KW-0067">ATP-binding</keyword>
<feature type="domain" description="AAA+ ATPase" evidence="3">
    <location>
        <begin position="340"/>
        <end position="459"/>
    </location>
</feature>
<dbReference type="Gene3D" id="2.30.30.940">
    <property type="match status" value="1"/>
</dbReference>
<dbReference type="GO" id="GO:0009338">
    <property type="term" value="C:exodeoxyribonuclease V complex"/>
    <property type="evidence" value="ECO:0007669"/>
    <property type="project" value="TreeGrafter"/>
</dbReference>